<organism evidence="3 4">
    <name type="scientific">Sporobacter termitidis DSM 10068</name>
    <dbReference type="NCBI Taxonomy" id="1123282"/>
    <lineage>
        <taxon>Bacteria</taxon>
        <taxon>Bacillati</taxon>
        <taxon>Bacillota</taxon>
        <taxon>Clostridia</taxon>
        <taxon>Eubacteriales</taxon>
        <taxon>Oscillospiraceae</taxon>
        <taxon>Sporobacter</taxon>
    </lineage>
</organism>
<dbReference type="HAMAP" id="MF_00048">
    <property type="entry name" value="UPF0102"/>
    <property type="match status" value="1"/>
</dbReference>
<dbReference type="AlphaFoldDB" id="A0A1M5TKI4"/>
<comment type="similarity">
    <text evidence="1 2">Belongs to the UPF0102 family.</text>
</comment>
<accession>A0A1M5TKI4</accession>
<reference evidence="3 4" key="1">
    <citation type="submission" date="2016-11" db="EMBL/GenBank/DDBJ databases">
        <authorList>
            <person name="Jaros S."/>
            <person name="Januszkiewicz K."/>
            <person name="Wedrychowicz H."/>
        </authorList>
    </citation>
    <scope>NUCLEOTIDE SEQUENCE [LARGE SCALE GENOMIC DNA]</scope>
    <source>
        <strain evidence="3 4">DSM 10068</strain>
    </source>
</reference>
<dbReference type="NCBIfam" id="NF009150">
    <property type="entry name" value="PRK12497.1-3"/>
    <property type="match status" value="1"/>
</dbReference>
<dbReference type="Proteomes" id="UP000183995">
    <property type="component" value="Unassembled WGS sequence"/>
</dbReference>
<dbReference type="RefSeq" id="WP_073075720.1">
    <property type="nucleotide sequence ID" value="NZ_FQXV01000001.1"/>
</dbReference>
<dbReference type="GO" id="GO:0003676">
    <property type="term" value="F:nucleic acid binding"/>
    <property type="evidence" value="ECO:0007669"/>
    <property type="project" value="InterPro"/>
</dbReference>
<dbReference type="InterPro" id="IPR003509">
    <property type="entry name" value="UPF0102_YraN-like"/>
</dbReference>
<dbReference type="InterPro" id="IPR011856">
    <property type="entry name" value="tRNA_endonuc-like_dom_sf"/>
</dbReference>
<dbReference type="SUPFAM" id="SSF52980">
    <property type="entry name" value="Restriction endonuclease-like"/>
    <property type="match status" value="1"/>
</dbReference>
<keyword evidence="3" id="KW-0378">Hydrolase</keyword>
<dbReference type="NCBIfam" id="TIGR00252">
    <property type="entry name" value="YraN family protein"/>
    <property type="match status" value="1"/>
</dbReference>
<dbReference type="CDD" id="cd20736">
    <property type="entry name" value="PoNe_Nuclease"/>
    <property type="match status" value="1"/>
</dbReference>
<dbReference type="InterPro" id="IPR011335">
    <property type="entry name" value="Restrct_endonuc-II-like"/>
</dbReference>
<dbReference type="EMBL" id="FQXV01000001">
    <property type="protein sequence ID" value="SHH51325.1"/>
    <property type="molecule type" value="Genomic_DNA"/>
</dbReference>
<keyword evidence="4" id="KW-1185">Reference proteome</keyword>
<protein>
    <recommendedName>
        <fullName evidence="2">UPF0102 protein SAMN02745823_00132</fullName>
    </recommendedName>
</protein>
<dbReference type="Gene3D" id="3.40.1350.10">
    <property type="match status" value="1"/>
</dbReference>
<evidence type="ECO:0000313" key="3">
    <source>
        <dbReference type="EMBL" id="SHH51325.1"/>
    </source>
</evidence>
<gene>
    <name evidence="3" type="ORF">SAMN02745823_00132</name>
</gene>
<evidence type="ECO:0000256" key="1">
    <source>
        <dbReference type="ARBA" id="ARBA00006738"/>
    </source>
</evidence>
<dbReference type="OrthoDB" id="9802516at2"/>
<proteinExistence type="inferred from homology"/>
<dbReference type="STRING" id="1123282.SAMN02745823_00132"/>
<dbReference type="GO" id="GO:0004519">
    <property type="term" value="F:endonuclease activity"/>
    <property type="evidence" value="ECO:0007669"/>
    <property type="project" value="UniProtKB-KW"/>
</dbReference>
<evidence type="ECO:0000256" key="2">
    <source>
        <dbReference type="HAMAP-Rule" id="MF_00048"/>
    </source>
</evidence>
<keyword evidence="3" id="KW-0255">Endonuclease</keyword>
<dbReference type="Pfam" id="PF02021">
    <property type="entry name" value="UPF0102"/>
    <property type="match status" value="1"/>
</dbReference>
<sequence length="119" mass="14099">MNTKIQGRWGEALALDYLRRKKYEAVGMGYRTRYGEIDLIVKNREFIVFAEVKLRKSDKFAQAREFVDRSKQERLRKTAALWLCEHETALQPRFDVIEIYAPYGTETRLPTINHIENAF</sequence>
<dbReference type="PANTHER" id="PTHR34039">
    <property type="entry name" value="UPF0102 PROTEIN YRAN"/>
    <property type="match status" value="1"/>
</dbReference>
<keyword evidence="3" id="KW-0540">Nuclease</keyword>
<evidence type="ECO:0000313" key="4">
    <source>
        <dbReference type="Proteomes" id="UP000183995"/>
    </source>
</evidence>
<name>A0A1M5TKI4_9FIRM</name>
<dbReference type="PANTHER" id="PTHR34039:SF1">
    <property type="entry name" value="UPF0102 PROTEIN YRAN"/>
    <property type="match status" value="1"/>
</dbReference>